<sequence length="315" mass="33496">MVIVVRPGPYTAGPYALSIGVTPKTGSVGDAFRFLGILTLSGSPMMGITVQLVLEGVGNVGEDVTGSMGNYDITWTADRSGTLLFHAEAPGVGVVSDTISITVEEGIKKPTSLSLTASPASGTPPFYTTLMATLVSNFTPVGYREVEIYMRYAGIPWVKVTWGDTDSSGVRSFIIHVGLVPLEFYAHFAGDIEYQECVSPTITITAEAPPQEAFTSIIDFVVPDYLPAGSTVSVSALAKNTGGRAGRLNVYIDGNPRYPDETDDTVGGRSTPTDIQPGASVWLDITCLNMPNWNYILTARNYDSTSQISKTISLG</sequence>
<proteinExistence type="predicted"/>
<comment type="caution">
    <text evidence="1">The sequence shown here is derived from an EMBL/GenBank/DDBJ whole genome shotgun (WGS) entry which is preliminary data.</text>
</comment>
<name>X1ERY3_9ZZZZ</name>
<feature type="non-terminal residue" evidence="1">
    <location>
        <position position="315"/>
    </location>
</feature>
<dbReference type="AlphaFoldDB" id="X1ERY3"/>
<evidence type="ECO:0008006" key="2">
    <source>
        <dbReference type="Google" id="ProtNLM"/>
    </source>
</evidence>
<reference evidence="1" key="1">
    <citation type="journal article" date="2014" name="Front. Microbiol.">
        <title>High frequency of phylogenetically diverse reductive dehalogenase-homologous genes in deep subseafloor sedimentary metagenomes.</title>
        <authorList>
            <person name="Kawai M."/>
            <person name="Futagami T."/>
            <person name="Toyoda A."/>
            <person name="Takaki Y."/>
            <person name="Nishi S."/>
            <person name="Hori S."/>
            <person name="Arai W."/>
            <person name="Tsubouchi T."/>
            <person name="Morono Y."/>
            <person name="Uchiyama I."/>
            <person name="Ito T."/>
            <person name="Fujiyama A."/>
            <person name="Inagaki F."/>
            <person name="Takami H."/>
        </authorList>
    </citation>
    <scope>NUCLEOTIDE SEQUENCE</scope>
    <source>
        <strain evidence="1">Expedition CK06-06</strain>
    </source>
</reference>
<accession>X1ERY3</accession>
<protein>
    <recommendedName>
        <fullName evidence="2">CARDB domain-containing protein</fullName>
    </recommendedName>
</protein>
<organism evidence="1">
    <name type="scientific">marine sediment metagenome</name>
    <dbReference type="NCBI Taxonomy" id="412755"/>
    <lineage>
        <taxon>unclassified sequences</taxon>
        <taxon>metagenomes</taxon>
        <taxon>ecological metagenomes</taxon>
    </lineage>
</organism>
<evidence type="ECO:0000313" key="1">
    <source>
        <dbReference type="EMBL" id="GAH23055.1"/>
    </source>
</evidence>
<gene>
    <name evidence="1" type="ORF">S03H2_04910</name>
</gene>
<dbReference type="EMBL" id="BARU01001998">
    <property type="protein sequence ID" value="GAH23055.1"/>
    <property type="molecule type" value="Genomic_DNA"/>
</dbReference>